<evidence type="ECO:0000313" key="3">
    <source>
        <dbReference type="Proteomes" id="UP000664163"/>
    </source>
</evidence>
<dbReference type="InterPro" id="IPR004360">
    <property type="entry name" value="Glyas_Fos-R_dOase_dom"/>
</dbReference>
<dbReference type="PROSITE" id="PS51819">
    <property type="entry name" value="VOC"/>
    <property type="match status" value="1"/>
</dbReference>
<dbReference type="InterPro" id="IPR029068">
    <property type="entry name" value="Glyas_Bleomycin-R_OHBP_Dase"/>
</dbReference>
<dbReference type="InterPro" id="IPR037523">
    <property type="entry name" value="VOC_core"/>
</dbReference>
<dbReference type="RefSeq" id="WP_207072057.1">
    <property type="nucleotide sequence ID" value="NZ_JAFLND010000003.1"/>
</dbReference>
<feature type="domain" description="VOC" evidence="1">
    <location>
        <begin position="1"/>
        <end position="125"/>
    </location>
</feature>
<proteinExistence type="predicted"/>
<accession>A0ABS3EZS1</accession>
<sequence>MTLRLELFTSDMKKSVDFYTEILGFEMEGGQMNNAYQPVKRGHVILGIGPLDKLSKDHHFNPGVQPVQNGYGVEIVLEVDSVAAVYEKVKSSGYPIHDPLKTQPWGLTDFRLVDPDGYYLRITSREE</sequence>
<dbReference type="Proteomes" id="UP000664163">
    <property type="component" value="Unassembled WGS sequence"/>
</dbReference>
<evidence type="ECO:0000259" key="1">
    <source>
        <dbReference type="PROSITE" id="PS51819"/>
    </source>
</evidence>
<name>A0ABS3EZS1_9FLAO</name>
<dbReference type="EMBL" id="JAFLND010000003">
    <property type="protein sequence ID" value="MBO0331391.1"/>
    <property type="molecule type" value="Genomic_DNA"/>
</dbReference>
<dbReference type="PANTHER" id="PTHR36503:SF1">
    <property type="entry name" value="BLR2520 PROTEIN"/>
    <property type="match status" value="1"/>
</dbReference>
<reference evidence="2 3" key="1">
    <citation type="submission" date="2021-03" db="EMBL/GenBank/DDBJ databases">
        <title>Muricauda sp. CAU 1631 isolated from Incheon.</title>
        <authorList>
            <person name="Kim W."/>
        </authorList>
    </citation>
    <scope>NUCLEOTIDE SEQUENCE [LARGE SCALE GENOMIC DNA]</scope>
    <source>
        <strain evidence="2 3">CAU 1631</strain>
    </source>
</reference>
<dbReference type="SUPFAM" id="SSF54593">
    <property type="entry name" value="Glyoxalase/Bleomycin resistance protein/Dihydroxybiphenyl dioxygenase"/>
    <property type="match status" value="1"/>
</dbReference>
<comment type="caution">
    <text evidence="2">The sequence shown here is derived from an EMBL/GenBank/DDBJ whole genome shotgun (WGS) entry which is preliminary data.</text>
</comment>
<dbReference type="Pfam" id="PF00903">
    <property type="entry name" value="Glyoxalase"/>
    <property type="match status" value="1"/>
</dbReference>
<gene>
    <name evidence="2" type="ORF">J0X13_12580</name>
</gene>
<dbReference type="PANTHER" id="PTHR36503">
    <property type="entry name" value="BLR2520 PROTEIN"/>
    <property type="match status" value="1"/>
</dbReference>
<keyword evidence="3" id="KW-1185">Reference proteome</keyword>
<dbReference type="Gene3D" id="3.10.180.10">
    <property type="entry name" value="2,3-Dihydroxybiphenyl 1,2-Dioxygenase, domain 1"/>
    <property type="match status" value="1"/>
</dbReference>
<protein>
    <submittedName>
        <fullName evidence="2">VOC family protein</fullName>
    </submittedName>
</protein>
<organism evidence="2 3">
    <name type="scientific">[Muricauda] lutisoli</name>
    <dbReference type="NCBI Taxonomy" id="2816035"/>
    <lineage>
        <taxon>Bacteria</taxon>
        <taxon>Pseudomonadati</taxon>
        <taxon>Bacteroidota</taxon>
        <taxon>Flavobacteriia</taxon>
        <taxon>Flavobacteriales</taxon>
        <taxon>Flavobacteriaceae</taxon>
        <taxon>Allomuricauda</taxon>
    </lineage>
</organism>
<evidence type="ECO:0000313" key="2">
    <source>
        <dbReference type="EMBL" id="MBO0331391.1"/>
    </source>
</evidence>